<feature type="binding site" evidence="14">
    <location>
        <position position="120"/>
    </location>
    <ligand>
        <name>ATP</name>
        <dbReference type="ChEBI" id="CHEBI:30616"/>
    </ligand>
</feature>
<keyword evidence="7 13" id="KW-0819">tRNA processing</keyword>
<dbReference type="InterPro" id="IPR050156">
    <property type="entry name" value="TC-AMP_synthase_SUA5"/>
</dbReference>
<feature type="binding site" evidence="14">
    <location>
        <position position="198"/>
    </location>
    <ligand>
        <name>ATP</name>
        <dbReference type="ChEBI" id="CHEBI:30616"/>
    </ligand>
</feature>
<dbReference type="GO" id="GO:0061710">
    <property type="term" value="F:L-threonylcarbamoyladenylate synthase"/>
    <property type="evidence" value="ECO:0007669"/>
    <property type="project" value="UniProtKB-EC"/>
</dbReference>
<dbReference type="PIRSF" id="PIRSF004930">
    <property type="entry name" value="Tln_factor_SUA5"/>
    <property type="match status" value="1"/>
</dbReference>
<evidence type="ECO:0000313" key="17">
    <source>
        <dbReference type="Proteomes" id="UP000182350"/>
    </source>
</evidence>
<dbReference type="PANTHER" id="PTHR17490:SF16">
    <property type="entry name" value="THREONYLCARBAMOYL-AMP SYNTHASE"/>
    <property type="match status" value="1"/>
</dbReference>
<evidence type="ECO:0000256" key="12">
    <source>
        <dbReference type="ARBA" id="ARBA00048366"/>
    </source>
</evidence>
<keyword evidence="9 13" id="KW-0547">Nucleotide-binding</keyword>
<dbReference type="AlphaFoldDB" id="A0A1K1X1I2"/>
<reference evidence="16 17" key="1">
    <citation type="submission" date="2016-11" db="EMBL/GenBank/DDBJ databases">
        <authorList>
            <person name="Jaros S."/>
            <person name="Januszkiewicz K."/>
            <person name="Wedrychowicz H."/>
        </authorList>
    </citation>
    <scope>NUCLEOTIDE SEQUENCE [LARGE SCALE GENOMIC DNA]</scope>
    <source>
        <strain evidence="16 17">DSM 21637</strain>
    </source>
</reference>
<comment type="subcellular location">
    <subcellularLocation>
        <location evidence="1 13">Cytoplasm</location>
    </subcellularLocation>
</comment>
<evidence type="ECO:0000256" key="1">
    <source>
        <dbReference type="ARBA" id="ARBA00004496"/>
    </source>
</evidence>
<comment type="function">
    <text evidence="13">Required for the formation of a threonylcarbamoyl group on adenosine at position 37 (t(6)A37) in tRNAs that read codons beginning with adenine.</text>
</comment>
<dbReference type="GO" id="GO:0005524">
    <property type="term" value="F:ATP binding"/>
    <property type="evidence" value="ECO:0007669"/>
    <property type="project" value="UniProtKB-UniRule"/>
</dbReference>
<dbReference type="GO" id="GO:0003725">
    <property type="term" value="F:double-stranded RNA binding"/>
    <property type="evidence" value="ECO:0007669"/>
    <property type="project" value="UniProtKB-UniRule"/>
</dbReference>
<keyword evidence="8 13" id="KW-0548">Nucleotidyltransferase</keyword>
<dbReference type="InterPro" id="IPR006070">
    <property type="entry name" value="Sua5-like_dom"/>
</dbReference>
<dbReference type="SUPFAM" id="SSF55821">
    <property type="entry name" value="YrdC/RibB"/>
    <property type="match status" value="1"/>
</dbReference>
<evidence type="ECO:0000256" key="14">
    <source>
        <dbReference type="PIRSR" id="PIRSR004930-1"/>
    </source>
</evidence>
<evidence type="ECO:0000259" key="15">
    <source>
        <dbReference type="PROSITE" id="PS51163"/>
    </source>
</evidence>
<evidence type="ECO:0000256" key="10">
    <source>
        <dbReference type="ARBA" id="ARBA00022840"/>
    </source>
</evidence>
<feature type="binding site" evidence="14">
    <location>
        <position position="146"/>
    </location>
    <ligand>
        <name>ATP</name>
        <dbReference type="ChEBI" id="CHEBI:30616"/>
    </ligand>
</feature>
<dbReference type="InterPro" id="IPR010923">
    <property type="entry name" value="T(6)A37_SUA5"/>
</dbReference>
<dbReference type="PANTHER" id="PTHR17490">
    <property type="entry name" value="SUA5"/>
    <property type="match status" value="1"/>
</dbReference>
<feature type="binding site" evidence="14">
    <location>
        <position position="154"/>
    </location>
    <ligand>
        <name>ATP</name>
        <dbReference type="ChEBI" id="CHEBI:30616"/>
    </ligand>
</feature>
<dbReference type="InterPro" id="IPR005145">
    <property type="entry name" value="Sua5_C"/>
</dbReference>
<sequence length="330" mass="35735">MIQLVREMEEKNLPSQEKIERAAEILHQGGLVVFPTETVYGLGADCHNPAAVQRIFSTKGRPADHPLIIHLASAEQLHDYAVDIPAIAEQLAQDFWPGPLTLILKRHPQINPLVTGGQDTLAVRVPAHPVAQALLQSFGRGVAAPSANRFGRISPTTAQHARDELSGQINYLLDGGPCDLGIESTIINLTGPTPQVLRPGSITAAMLETITGPLAAHPSASSPRAPGNLDSHYAPRTATYLVTKQQLQQPDFINREPGSTGVLAINQPAQPFYRQWLSLPDDAAGYARNLYAALRTLDQAGLSCILIQQPPQQAEWLGVNDRLRRAARCL</sequence>
<keyword evidence="10 13" id="KW-0067">ATP-binding</keyword>
<keyword evidence="17" id="KW-1185">Reference proteome</keyword>
<dbReference type="FunFam" id="3.90.870.10:FF:000009">
    <property type="entry name" value="Threonylcarbamoyl-AMP synthase, putative"/>
    <property type="match status" value="1"/>
</dbReference>
<feature type="binding site" evidence="14">
    <location>
        <position position="38"/>
    </location>
    <ligand>
        <name>L-threonine</name>
        <dbReference type="ChEBI" id="CHEBI:57926"/>
    </ligand>
</feature>
<protein>
    <recommendedName>
        <fullName evidence="4 13">Threonylcarbamoyl-AMP synthase</fullName>
        <shortName evidence="13">TC-AMP synthase</shortName>
        <ecNumber evidence="3 13">2.7.7.87</ecNumber>
    </recommendedName>
    <alternativeName>
        <fullName evidence="11 13">L-threonylcarbamoyladenylate synthase</fullName>
    </alternativeName>
</protein>
<evidence type="ECO:0000256" key="5">
    <source>
        <dbReference type="ARBA" id="ARBA00022490"/>
    </source>
</evidence>
<evidence type="ECO:0000256" key="4">
    <source>
        <dbReference type="ARBA" id="ARBA00015492"/>
    </source>
</evidence>
<dbReference type="Pfam" id="PF03481">
    <property type="entry name" value="Sua5_C"/>
    <property type="match status" value="1"/>
</dbReference>
<feature type="binding site" evidence="14">
    <location>
        <position position="233"/>
    </location>
    <ligand>
        <name>ATP</name>
        <dbReference type="ChEBI" id="CHEBI:30616"/>
    </ligand>
</feature>
<dbReference type="Gene3D" id="3.90.870.10">
    <property type="entry name" value="DHBP synthase"/>
    <property type="match status" value="1"/>
</dbReference>
<evidence type="ECO:0000256" key="3">
    <source>
        <dbReference type="ARBA" id="ARBA00012584"/>
    </source>
</evidence>
<dbReference type="PROSITE" id="PS51163">
    <property type="entry name" value="YRDC"/>
    <property type="match status" value="1"/>
</dbReference>
<evidence type="ECO:0000256" key="13">
    <source>
        <dbReference type="PIRNR" id="PIRNR004930"/>
    </source>
</evidence>
<accession>A0A1K1X1I2</accession>
<dbReference type="InterPro" id="IPR038385">
    <property type="entry name" value="Sua5/YwlC_C"/>
</dbReference>
<feature type="binding site" evidence="14">
    <location>
        <position position="124"/>
    </location>
    <ligand>
        <name>L-threonine</name>
        <dbReference type="ChEBI" id="CHEBI:57926"/>
    </ligand>
</feature>
<evidence type="ECO:0000256" key="7">
    <source>
        <dbReference type="ARBA" id="ARBA00022694"/>
    </source>
</evidence>
<feature type="binding site" evidence="14">
    <location>
        <position position="61"/>
    </location>
    <ligand>
        <name>ATP</name>
        <dbReference type="ChEBI" id="CHEBI:30616"/>
    </ligand>
</feature>
<dbReference type="STRING" id="1122209.SAMN02745752_01636"/>
<evidence type="ECO:0000256" key="9">
    <source>
        <dbReference type="ARBA" id="ARBA00022741"/>
    </source>
</evidence>
<evidence type="ECO:0000256" key="6">
    <source>
        <dbReference type="ARBA" id="ARBA00022679"/>
    </source>
</evidence>
<evidence type="ECO:0000256" key="11">
    <source>
        <dbReference type="ARBA" id="ARBA00029774"/>
    </source>
</evidence>
<organism evidence="16 17">
    <name type="scientific">Marinospirillum alkaliphilum DSM 21637</name>
    <dbReference type="NCBI Taxonomy" id="1122209"/>
    <lineage>
        <taxon>Bacteria</taxon>
        <taxon>Pseudomonadati</taxon>
        <taxon>Pseudomonadota</taxon>
        <taxon>Gammaproteobacteria</taxon>
        <taxon>Oceanospirillales</taxon>
        <taxon>Oceanospirillaceae</taxon>
        <taxon>Marinospirillum</taxon>
    </lineage>
</organism>
<dbReference type="RefSeq" id="WP_218163480.1">
    <property type="nucleotide sequence ID" value="NZ_FPJW01000005.1"/>
</dbReference>
<evidence type="ECO:0000256" key="8">
    <source>
        <dbReference type="ARBA" id="ARBA00022695"/>
    </source>
</evidence>
<feature type="binding site" evidence="14">
    <location>
        <position position="144"/>
    </location>
    <ligand>
        <name>ATP</name>
        <dbReference type="ChEBI" id="CHEBI:30616"/>
    </ligand>
</feature>
<dbReference type="Pfam" id="PF01300">
    <property type="entry name" value="Sua5_yciO_yrdC"/>
    <property type="match status" value="1"/>
</dbReference>
<feature type="domain" description="YrdC-like" evidence="15">
    <location>
        <begin position="16"/>
        <end position="202"/>
    </location>
</feature>
<dbReference type="GO" id="GO:0000049">
    <property type="term" value="F:tRNA binding"/>
    <property type="evidence" value="ECO:0007669"/>
    <property type="project" value="TreeGrafter"/>
</dbReference>
<keyword evidence="6 13" id="KW-0808">Transferase</keyword>
<evidence type="ECO:0000313" key="16">
    <source>
        <dbReference type="EMBL" id="SFX43052.1"/>
    </source>
</evidence>
<dbReference type="NCBIfam" id="TIGR00057">
    <property type="entry name" value="L-threonylcarbamoyladenylate synthase"/>
    <property type="match status" value="1"/>
</dbReference>
<dbReference type="InterPro" id="IPR017945">
    <property type="entry name" value="DHBP_synth_RibB-like_a/b_dom"/>
</dbReference>
<dbReference type="GO" id="GO:0008033">
    <property type="term" value="P:tRNA processing"/>
    <property type="evidence" value="ECO:0007669"/>
    <property type="project" value="UniProtKB-KW"/>
</dbReference>
<dbReference type="EC" id="2.7.7.87" evidence="3 13"/>
<keyword evidence="5 13" id="KW-0963">Cytoplasm</keyword>
<feature type="binding site" evidence="14">
    <location>
        <position position="70"/>
    </location>
    <ligand>
        <name>L-threonine</name>
        <dbReference type="ChEBI" id="CHEBI:57926"/>
    </ligand>
</feature>
<proteinExistence type="inferred from homology"/>
<dbReference type="GO" id="GO:0006450">
    <property type="term" value="P:regulation of translational fidelity"/>
    <property type="evidence" value="ECO:0007669"/>
    <property type="project" value="TreeGrafter"/>
</dbReference>
<comment type="similarity">
    <text evidence="2 13">Belongs to the SUA5 family.</text>
</comment>
<dbReference type="GO" id="GO:0005737">
    <property type="term" value="C:cytoplasm"/>
    <property type="evidence" value="ECO:0007669"/>
    <property type="project" value="UniProtKB-SubCell"/>
</dbReference>
<comment type="catalytic activity">
    <reaction evidence="12 13">
        <text>L-threonine + hydrogencarbonate + ATP = L-threonylcarbamoyladenylate + diphosphate + H2O</text>
        <dbReference type="Rhea" id="RHEA:36407"/>
        <dbReference type="ChEBI" id="CHEBI:15377"/>
        <dbReference type="ChEBI" id="CHEBI:17544"/>
        <dbReference type="ChEBI" id="CHEBI:30616"/>
        <dbReference type="ChEBI" id="CHEBI:33019"/>
        <dbReference type="ChEBI" id="CHEBI:57926"/>
        <dbReference type="ChEBI" id="CHEBI:73682"/>
        <dbReference type="EC" id="2.7.7.87"/>
    </reaction>
</comment>
<evidence type="ECO:0000256" key="2">
    <source>
        <dbReference type="ARBA" id="ARBA00007663"/>
    </source>
</evidence>
<dbReference type="Gene3D" id="3.40.50.11030">
    <property type="entry name" value="Threonylcarbamoyl-AMP synthase, C-terminal domain"/>
    <property type="match status" value="1"/>
</dbReference>
<name>A0A1K1X1I2_9GAMM</name>
<gene>
    <name evidence="16" type="ORF">SAMN02745752_01636</name>
</gene>
<dbReference type="EMBL" id="FPJW01000005">
    <property type="protein sequence ID" value="SFX43052.1"/>
    <property type="molecule type" value="Genomic_DNA"/>
</dbReference>
<feature type="binding site" evidence="14">
    <location>
        <position position="184"/>
    </location>
    <ligand>
        <name>L-threonine</name>
        <dbReference type="ChEBI" id="CHEBI:57926"/>
    </ligand>
</feature>
<dbReference type="Proteomes" id="UP000182350">
    <property type="component" value="Unassembled WGS sequence"/>
</dbReference>